<name>X0VI59_9ZZZZ</name>
<feature type="non-terminal residue" evidence="2">
    <location>
        <position position="1"/>
    </location>
</feature>
<gene>
    <name evidence="2" type="ORF">S01H1_41521</name>
</gene>
<dbReference type="InterPro" id="IPR011104">
    <property type="entry name" value="Hpr_kin/Pase_C"/>
</dbReference>
<evidence type="ECO:0000259" key="1">
    <source>
        <dbReference type="Pfam" id="PF07475"/>
    </source>
</evidence>
<accession>X0VI59</accession>
<feature type="domain" description="HPr kinase/phosphorylase C-terminal" evidence="1">
    <location>
        <begin position="4"/>
        <end position="114"/>
    </location>
</feature>
<sequence length="133" mass="14857">RRGRILTGICPSSLRHYMEVRGLGIIDVELLFGVGSIMDESRIEMQIVLTGLDDITTCDRTGLEQHQTKILDVNIPSLRIPVTPGRNLAVLIEVATLNQRLKAQGYFAAKRFNETLIEKMKKISRHRTGGKGS</sequence>
<reference evidence="2" key="1">
    <citation type="journal article" date="2014" name="Front. Microbiol.">
        <title>High frequency of phylogenetically diverse reductive dehalogenase-homologous genes in deep subseafloor sedimentary metagenomes.</title>
        <authorList>
            <person name="Kawai M."/>
            <person name="Futagami T."/>
            <person name="Toyoda A."/>
            <person name="Takaki Y."/>
            <person name="Nishi S."/>
            <person name="Hori S."/>
            <person name="Arai W."/>
            <person name="Tsubouchi T."/>
            <person name="Morono Y."/>
            <person name="Uchiyama I."/>
            <person name="Ito T."/>
            <person name="Fujiyama A."/>
            <person name="Inagaki F."/>
            <person name="Takami H."/>
        </authorList>
    </citation>
    <scope>NUCLEOTIDE SEQUENCE</scope>
    <source>
        <strain evidence="2">Expedition CK06-06</strain>
    </source>
</reference>
<dbReference type="GO" id="GO:0005524">
    <property type="term" value="F:ATP binding"/>
    <property type="evidence" value="ECO:0007669"/>
    <property type="project" value="InterPro"/>
</dbReference>
<dbReference type="InterPro" id="IPR027417">
    <property type="entry name" value="P-loop_NTPase"/>
</dbReference>
<proteinExistence type="predicted"/>
<dbReference type="Gene3D" id="3.40.50.300">
    <property type="entry name" value="P-loop containing nucleotide triphosphate hydrolases"/>
    <property type="match status" value="1"/>
</dbReference>
<dbReference type="Pfam" id="PF07475">
    <property type="entry name" value="Hpr_kinase_C"/>
    <property type="match status" value="1"/>
</dbReference>
<dbReference type="CDD" id="cd01918">
    <property type="entry name" value="HprK_C"/>
    <property type="match status" value="1"/>
</dbReference>
<dbReference type="EMBL" id="BARS01026341">
    <property type="protein sequence ID" value="GAG00246.1"/>
    <property type="molecule type" value="Genomic_DNA"/>
</dbReference>
<dbReference type="PANTHER" id="PTHR30305:SF1">
    <property type="entry name" value="HPR KINASE_PHOSPHORYLASE"/>
    <property type="match status" value="1"/>
</dbReference>
<dbReference type="GO" id="GO:0006109">
    <property type="term" value="P:regulation of carbohydrate metabolic process"/>
    <property type="evidence" value="ECO:0007669"/>
    <property type="project" value="InterPro"/>
</dbReference>
<comment type="caution">
    <text evidence="2">The sequence shown here is derived from an EMBL/GenBank/DDBJ whole genome shotgun (WGS) entry which is preliminary data.</text>
</comment>
<evidence type="ECO:0000313" key="2">
    <source>
        <dbReference type="EMBL" id="GAG00246.1"/>
    </source>
</evidence>
<dbReference type="PANTHER" id="PTHR30305">
    <property type="entry name" value="PROTEIN YJDM-RELATED"/>
    <property type="match status" value="1"/>
</dbReference>
<protein>
    <recommendedName>
        <fullName evidence="1">HPr kinase/phosphorylase C-terminal domain-containing protein</fullName>
    </recommendedName>
</protein>
<dbReference type="SUPFAM" id="SSF53795">
    <property type="entry name" value="PEP carboxykinase-like"/>
    <property type="match status" value="1"/>
</dbReference>
<dbReference type="GO" id="GO:0000155">
    <property type="term" value="F:phosphorelay sensor kinase activity"/>
    <property type="evidence" value="ECO:0007669"/>
    <property type="project" value="InterPro"/>
</dbReference>
<organism evidence="2">
    <name type="scientific">marine sediment metagenome</name>
    <dbReference type="NCBI Taxonomy" id="412755"/>
    <lineage>
        <taxon>unclassified sequences</taxon>
        <taxon>metagenomes</taxon>
        <taxon>ecological metagenomes</taxon>
    </lineage>
</organism>
<dbReference type="AlphaFoldDB" id="X0VI59"/>